<dbReference type="SUPFAM" id="SSF54593">
    <property type="entry name" value="Glyoxalase/Bleomycin resistance protein/Dihydroxybiphenyl dioxygenase"/>
    <property type="match status" value="1"/>
</dbReference>
<dbReference type="InterPro" id="IPR029068">
    <property type="entry name" value="Glyas_Bleomycin-R_OHBP_Dase"/>
</dbReference>
<dbReference type="PROSITE" id="PS51819">
    <property type="entry name" value="VOC"/>
    <property type="match status" value="1"/>
</dbReference>
<dbReference type="Proteomes" id="UP000637267">
    <property type="component" value="Unassembled WGS sequence"/>
</dbReference>
<dbReference type="EMBL" id="BMLX01000002">
    <property type="protein sequence ID" value="GGP20695.1"/>
    <property type="molecule type" value="Genomic_DNA"/>
</dbReference>
<evidence type="ECO:0000259" key="1">
    <source>
        <dbReference type="PROSITE" id="PS51819"/>
    </source>
</evidence>
<dbReference type="Gene3D" id="3.10.180.10">
    <property type="entry name" value="2,3-Dihydroxybiphenyl 1,2-Dioxygenase, domain 1"/>
    <property type="match status" value="1"/>
</dbReference>
<dbReference type="Pfam" id="PF00903">
    <property type="entry name" value="Glyoxalase"/>
    <property type="match status" value="1"/>
</dbReference>
<comment type="caution">
    <text evidence="2">The sequence shown here is derived from an EMBL/GenBank/DDBJ whole genome shotgun (WGS) entry which is preliminary data.</text>
</comment>
<reference evidence="3" key="1">
    <citation type="journal article" date="2019" name="Int. J. Syst. Evol. Microbiol.">
        <title>The Global Catalogue of Microorganisms (GCM) 10K type strain sequencing project: providing services to taxonomists for standard genome sequencing and annotation.</title>
        <authorList>
            <consortium name="The Broad Institute Genomics Platform"/>
            <consortium name="The Broad Institute Genome Sequencing Center for Infectious Disease"/>
            <person name="Wu L."/>
            <person name="Ma J."/>
        </authorList>
    </citation>
    <scope>NUCLEOTIDE SEQUENCE [LARGE SCALE GENOMIC DNA]</scope>
    <source>
        <strain evidence="3">CGMCC 1.8859</strain>
    </source>
</reference>
<sequence>MAWTFDHLSLNTSGQAQVARFFGDVLGWQPGYRPDFGFDGTWLYQGDQAVVHLLGRPGAIPQVSFAHLAFRTDEAADAVIERVRASGYRWQAGRHPDKPAAQIFVELPGGVVLELEAPLTTPAGSP</sequence>
<name>A0ABQ2P830_9NEIS</name>
<dbReference type="InterPro" id="IPR004360">
    <property type="entry name" value="Glyas_Fos-R_dOase_dom"/>
</dbReference>
<feature type="domain" description="VOC" evidence="1">
    <location>
        <begin position="4"/>
        <end position="118"/>
    </location>
</feature>
<protein>
    <recommendedName>
        <fullName evidence="1">VOC domain-containing protein</fullName>
    </recommendedName>
</protein>
<dbReference type="RefSeq" id="WP_188703798.1">
    <property type="nucleotide sequence ID" value="NZ_BMLX01000002.1"/>
</dbReference>
<gene>
    <name evidence="2" type="ORF">GCM10010970_16490</name>
</gene>
<proteinExistence type="predicted"/>
<organism evidence="2 3">
    <name type="scientific">Silvimonas iriomotensis</name>
    <dbReference type="NCBI Taxonomy" id="449662"/>
    <lineage>
        <taxon>Bacteria</taxon>
        <taxon>Pseudomonadati</taxon>
        <taxon>Pseudomonadota</taxon>
        <taxon>Betaproteobacteria</taxon>
        <taxon>Neisseriales</taxon>
        <taxon>Chitinibacteraceae</taxon>
        <taxon>Silvimonas</taxon>
    </lineage>
</organism>
<dbReference type="InterPro" id="IPR037523">
    <property type="entry name" value="VOC_core"/>
</dbReference>
<evidence type="ECO:0000313" key="3">
    <source>
        <dbReference type="Proteomes" id="UP000637267"/>
    </source>
</evidence>
<accession>A0ABQ2P830</accession>
<evidence type="ECO:0000313" key="2">
    <source>
        <dbReference type="EMBL" id="GGP20695.1"/>
    </source>
</evidence>
<keyword evidence="3" id="KW-1185">Reference proteome</keyword>